<feature type="active site" description="Proton donor" evidence="4">
    <location>
        <position position="236"/>
    </location>
</feature>
<dbReference type="Proteomes" id="UP000030752">
    <property type="component" value="Unassembled WGS sequence"/>
</dbReference>
<evidence type="ECO:0008006" key="9">
    <source>
        <dbReference type="Google" id="ProtNLM"/>
    </source>
</evidence>
<evidence type="ECO:0000256" key="2">
    <source>
        <dbReference type="ARBA" id="ARBA00022801"/>
    </source>
</evidence>
<dbReference type="SUPFAM" id="SSF75005">
    <property type="entry name" value="Arabinanase/levansucrase/invertase"/>
    <property type="match status" value="1"/>
</dbReference>
<evidence type="ECO:0000256" key="5">
    <source>
        <dbReference type="PIRSR" id="PIRSR606710-2"/>
    </source>
</evidence>
<dbReference type="EMBL" id="KB822720">
    <property type="protein sequence ID" value="ETN40550.1"/>
    <property type="molecule type" value="Genomic_DNA"/>
</dbReference>
<dbReference type="InterPro" id="IPR023296">
    <property type="entry name" value="Glyco_hydro_beta-prop_sf"/>
</dbReference>
<proteinExistence type="inferred from homology"/>
<dbReference type="GeneID" id="19972166"/>
<evidence type="ECO:0000256" key="3">
    <source>
        <dbReference type="ARBA" id="ARBA00023295"/>
    </source>
</evidence>
<feature type="site" description="Important for catalytic activity, responsible for pKa modulation of the active site Glu and correct orientation of both the proton donor and substrate" evidence="5">
    <location>
        <position position="165"/>
    </location>
</feature>
<dbReference type="RefSeq" id="XP_008717393.1">
    <property type="nucleotide sequence ID" value="XM_008719171.1"/>
</dbReference>
<dbReference type="InParanoid" id="W2RW53"/>
<dbReference type="HOGENOM" id="CLU_009397_8_0_1"/>
<dbReference type="PANTHER" id="PTHR42812">
    <property type="entry name" value="BETA-XYLOSIDASE"/>
    <property type="match status" value="1"/>
</dbReference>
<comment type="similarity">
    <text evidence="1 6">Belongs to the glycosyl hydrolase 43 family.</text>
</comment>
<keyword evidence="3 6" id="KW-0326">Glycosidase</keyword>
<evidence type="ECO:0000313" key="7">
    <source>
        <dbReference type="EMBL" id="ETN40550.1"/>
    </source>
</evidence>
<dbReference type="VEuPathDB" id="FungiDB:HMPREF1541_04827"/>
<dbReference type="Gene3D" id="2.115.10.20">
    <property type="entry name" value="Glycosyl hydrolase domain, family 43"/>
    <property type="match status" value="1"/>
</dbReference>
<gene>
    <name evidence="7" type="ORF">HMPREF1541_04827</name>
</gene>
<evidence type="ECO:0000256" key="4">
    <source>
        <dbReference type="PIRSR" id="PIRSR606710-1"/>
    </source>
</evidence>
<dbReference type="CDD" id="cd08999">
    <property type="entry name" value="GH43_ABN-like"/>
    <property type="match status" value="1"/>
</dbReference>
<dbReference type="STRING" id="1220924.W2RW53"/>
<dbReference type="InterPro" id="IPR051795">
    <property type="entry name" value="Glycosyl_Hydrlase_43"/>
</dbReference>
<reference evidence="7 8" key="1">
    <citation type="submission" date="2013-03" db="EMBL/GenBank/DDBJ databases">
        <title>The Genome Sequence of Phialophora europaea CBS 101466.</title>
        <authorList>
            <consortium name="The Broad Institute Genomics Platform"/>
            <person name="Cuomo C."/>
            <person name="de Hoog S."/>
            <person name="Gorbushina A."/>
            <person name="Walker B."/>
            <person name="Young S.K."/>
            <person name="Zeng Q."/>
            <person name="Gargeya S."/>
            <person name="Fitzgerald M."/>
            <person name="Haas B."/>
            <person name="Abouelleil A."/>
            <person name="Allen A.W."/>
            <person name="Alvarado L."/>
            <person name="Arachchi H.M."/>
            <person name="Berlin A.M."/>
            <person name="Chapman S.B."/>
            <person name="Gainer-Dewar J."/>
            <person name="Goldberg J."/>
            <person name="Griggs A."/>
            <person name="Gujja S."/>
            <person name="Hansen M."/>
            <person name="Howarth C."/>
            <person name="Imamovic A."/>
            <person name="Ireland A."/>
            <person name="Larimer J."/>
            <person name="McCowan C."/>
            <person name="Murphy C."/>
            <person name="Pearson M."/>
            <person name="Poon T.W."/>
            <person name="Priest M."/>
            <person name="Roberts A."/>
            <person name="Saif S."/>
            <person name="Shea T."/>
            <person name="Sisk P."/>
            <person name="Sykes S."/>
            <person name="Wortman J."/>
            <person name="Nusbaum C."/>
            <person name="Birren B."/>
        </authorList>
    </citation>
    <scope>NUCLEOTIDE SEQUENCE [LARGE SCALE GENOMIC DNA]</scope>
    <source>
        <strain evidence="7 8">CBS 101466</strain>
    </source>
</reference>
<dbReference type="Pfam" id="PF04616">
    <property type="entry name" value="Glyco_hydro_43"/>
    <property type="match status" value="1"/>
</dbReference>
<dbReference type="InterPro" id="IPR006710">
    <property type="entry name" value="Glyco_hydro_43"/>
</dbReference>
<accession>W2RW53</accession>
<name>W2RW53_CYPE1</name>
<dbReference type="PANTHER" id="PTHR42812:SF5">
    <property type="entry name" value="ENDO-ARABINASE"/>
    <property type="match status" value="1"/>
</dbReference>
<dbReference type="OrthoDB" id="3879658at2759"/>
<keyword evidence="8" id="KW-1185">Reference proteome</keyword>
<dbReference type="GO" id="GO:0005975">
    <property type="term" value="P:carbohydrate metabolic process"/>
    <property type="evidence" value="ECO:0007669"/>
    <property type="project" value="InterPro"/>
</dbReference>
<keyword evidence="2 6" id="KW-0378">Hydrolase</keyword>
<sequence>MVAIPTYLLAASAASQIKSRSPEPAVESQDSAGFYGSVIGPVVGGNFPDPAVIYDAGTSYAYSTNSAGVHIPMASSQDNASWSVMTGHDALPSLGPWETDGQIWAPDVIRTDSGFVLYYAAATKASNGQYHCIGVATSEDPTGPFAPQDQPLICPDGPSTGGAIDPDGFQDSDGKRYIAYKLDGNANGNGGNCNNGIAPFQNTPIMLQEVDQDGVTLIGGPTQILDRDEADGPLVEAPSLHRSDEGIYFLFFASNCFSSPQYATSYATATSVGGPYTKAARPLLVTGDGPDVYGPGGLDIMAGGNLVSFHGILGQSASPARADVGGTQGPLVRGMYTGQMTFGGREVSFQVSS</sequence>
<evidence type="ECO:0000256" key="6">
    <source>
        <dbReference type="RuleBase" id="RU361187"/>
    </source>
</evidence>
<protein>
    <recommendedName>
        <fullName evidence="9">Glycoside hydrolase family 43 protein</fullName>
    </recommendedName>
</protein>
<evidence type="ECO:0000256" key="1">
    <source>
        <dbReference type="ARBA" id="ARBA00009865"/>
    </source>
</evidence>
<feature type="active site" description="Proton acceptor" evidence="4">
    <location>
        <position position="49"/>
    </location>
</feature>
<evidence type="ECO:0000313" key="8">
    <source>
        <dbReference type="Proteomes" id="UP000030752"/>
    </source>
</evidence>
<dbReference type="GO" id="GO:0004553">
    <property type="term" value="F:hydrolase activity, hydrolyzing O-glycosyl compounds"/>
    <property type="evidence" value="ECO:0007669"/>
    <property type="project" value="InterPro"/>
</dbReference>
<dbReference type="eggNOG" id="ENOG502S9PF">
    <property type="taxonomic scope" value="Eukaryota"/>
</dbReference>
<organism evidence="7 8">
    <name type="scientific">Cyphellophora europaea (strain CBS 101466)</name>
    <name type="common">Phialophora europaea</name>
    <dbReference type="NCBI Taxonomy" id="1220924"/>
    <lineage>
        <taxon>Eukaryota</taxon>
        <taxon>Fungi</taxon>
        <taxon>Dikarya</taxon>
        <taxon>Ascomycota</taxon>
        <taxon>Pezizomycotina</taxon>
        <taxon>Eurotiomycetes</taxon>
        <taxon>Chaetothyriomycetidae</taxon>
        <taxon>Chaetothyriales</taxon>
        <taxon>Cyphellophoraceae</taxon>
        <taxon>Cyphellophora</taxon>
    </lineage>
</organism>
<dbReference type="AlphaFoldDB" id="W2RW53"/>